<dbReference type="OrthoDB" id="19653at2759"/>
<evidence type="ECO:0000313" key="6">
    <source>
        <dbReference type="EMBL" id="CAD6189923.1"/>
    </source>
</evidence>
<evidence type="ECO:0000259" key="5">
    <source>
        <dbReference type="Pfam" id="PF00135"/>
    </source>
</evidence>
<keyword evidence="4" id="KW-0732">Signal</keyword>
<protein>
    <recommendedName>
        <fullName evidence="5">Carboxylesterase type B domain-containing protein</fullName>
    </recommendedName>
</protein>
<evidence type="ECO:0000256" key="1">
    <source>
        <dbReference type="ARBA" id="ARBA00005964"/>
    </source>
</evidence>
<feature type="signal peptide" evidence="4">
    <location>
        <begin position="1"/>
        <end position="19"/>
    </location>
</feature>
<dbReference type="Pfam" id="PF00135">
    <property type="entry name" value="COesterase"/>
    <property type="match status" value="3"/>
</dbReference>
<dbReference type="EMBL" id="CAJGYM010000012">
    <property type="protein sequence ID" value="CAD6189923.1"/>
    <property type="molecule type" value="Genomic_DNA"/>
</dbReference>
<dbReference type="PROSITE" id="PS00122">
    <property type="entry name" value="CARBOXYLESTERASE_B_1"/>
    <property type="match status" value="3"/>
</dbReference>
<comment type="similarity">
    <text evidence="1">Belongs to the type-B carboxylesterase/lipase family.</text>
</comment>
<evidence type="ECO:0000313" key="7">
    <source>
        <dbReference type="Proteomes" id="UP000835052"/>
    </source>
</evidence>
<feature type="domain" description="Carboxylesterase type B" evidence="5">
    <location>
        <begin position="25"/>
        <end position="531"/>
    </location>
</feature>
<evidence type="ECO:0000256" key="2">
    <source>
        <dbReference type="ARBA" id="ARBA00022487"/>
    </source>
</evidence>
<evidence type="ECO:0000256" key="4">
    <source>
        <dbReference type="SAM" id="SignalP"/>
    </source>
</evidence>
<accession>A0A8S1H409</accession>
<comment type="caution">
    <text evidence="6">The sequence shown here is derived from an EMBL/GenBank/DDBJ whole genome shotgun (WGS) entry which is preliminary data.</text>
</comment>
<dbReference type="InterPro" id="IPR050309">
    <property type="entry name" value="Type-B_Carboxylest/Lipase"/>
</dbReference>
<dbReference type="InterPro" id="IPR002018">
    <property type="entry name" value="CarbesteraseB"/>
</dbReference>
<feature type="chain" id="PRO_5035801845" description="Carboxylesterase type B domain-containing protein" evidence="4">
    <location>
        <begin position="20"/>
        <end position="1696"/>
    </location>
</feature>
<proteinExistence type="inferred from homology"/>
<dbReference type="Gene3D" id="3.40.50.1820">
    <property type="entry name" value="alpha/beta hydrolase"/>
    <property type="match status" value="3"/>
</dbReference>
<organism evidence="6 7">
    <name type="scientific">Caenorhabditis auriculariae</name>
    <dbReference type="NCBI Taxonomy" id="2777116"/>
    <lineage>
        <taxon>Eukaryota</taxon>
        <taxon>Metazoa</taxon>
        <taxon>Ecdysozoa</taxon>
        <taxon>Nematoda</taxon>
        <taxon>Chromadorea</taxon>
        <taxon>Rhabditida</taxon>
        <taxon>Rhabditina</taxon>
        <taxon>Rhabditomorpha</taxon>
        <taxon>Rhabditoidea</taxon>
        <taxon>Rhabditidae</taxon>
        <taxon>Peloderinae</taxon>
        <taxon>Caenorhabditis</taxon>
    </lineage>
</organism>
<dbReference type="InterPro" id="IPR019826">
    <property type="entry name" value="Carboxylesterase_B_AS"/>
</dbReference>
<name>A0A8S1H409_9PELO</name>
<keyword evidence="7" id="KW-1185">Reference proteome</keyword>
<dbReference type="SUPFAM" id="SSF53474">
    <property type="entry name" value="alpha/beta-Hydrolases"/>
    <property type="match status" value="3"/>
</dbReference>
<dbReference type="PANTHER" id="PTHR11559">
    <property type="entry name" value="CARBOXYLESTERASE"/>
    <property type="match status" value="1"/>
</dbReference>
<keyword evidence="2" id="KW-0719">Serine esterase</keyword>
<dbReference type="InterPro" id="IPR029058">
    <property type="entry name" value="AB_hydrolase_fold"/>
</dbReference>
<keyword evidence="3" id="KW-0378">Hydrolase</keyword>
<evidence type="ECO:0000256" key="3">
    <source>
        <dbReference type="ARBA" id="ARBA00022801"/>
    </source>
</evidence>
<feature type="domain" description="Carboxylesterase type B" evidence="5">
    <location>
        <begin position="1144"/>
        <end position="1660"/>
    </location>
</feature>
<reference evidence="6" key="1">
    <citation type="submission" date="2020-10" db="EMBL/GenBank/DDBJ databases">
        <authorList>
            <person name="Kikuchi T."/>
        </authorList>
    </citation>
    <scope>NUCLEOTIDE SEQUENCE</scope>
    <source>
        <strain evidence="6">NKZ352</strain>
    </source>
</reference>
<dbReference type="Proteomes" id="UP000835052">
    <property type="component" value="Unassembled WGS sequence"/>
</dbReference>
<dbReference type="GO" id="GO:0052689">
    <property type="term" value="F:carboxylic ester hydrolase activity"/>
    <property type="evidence" value="ECO:0007669"/>
    <property type="project" value="UniProtKB-KW"/>
</dbReference>
<sequence length="1696" mass="189012">MLGYLGILAIFSQVPSAFSQPPVRLNLPQGEIVGFHVDYGSDTSQLYYGQGDVFLGIPYVQPPVGNLRFQKPRPLEKFPGNSPYNATYYRPACPQFDNFGALNISEDCLQLNVFTPSVNSLFGYPVMVWIHGGGFVSGYAESNYYKGAIRNLVSHGVVIVTIQYRLGLLGFFTTHSPEFPPNLGLLDQVEALRWVKNNIAHFGGNPNQVTIFGQSAGSCSVSAHTYSPLSRNLFHAAIMESATALTCFEGALSFSNHSYRRAQALCNTTADDWTRNRFGPLKACLMGMDFRKWTPLDLDSNFMPGVPLDLARDRKNIPIMIGNVANEYTIFDIILISSGQATLQNYTRQSFENVLKNFASAMGEHLPDVTKIVEKAYVPPGTTDDDHDAWVEINDRAFTGGGFTGFTAREVDWWLAGGNQQVYLYEFADAKDTAPVVGAPQIPGWKPVPHTSEVYYIWMNGDIWTNKTRQDLTSSQVGLLDWMGETWTNFAKFGIPRLDGFWRPVPSRDQLDYLLIGNGTLDMKPNFRHTDVTIYDKVIPAIVGDLPVRLPDYNNGTYPPPYSFMLGHLGILAIFSQVPTAFSQPSVRLNLPQGEIVGFHVDYGSDTSQLYYGQGDVFLGIPYVQPPVGNLRFQKPRPLEKFPGNSPYNATYYRPACPQSQILGALEVSEDCLQLNVFTPSVNTRSSYPVMVWIHGGSLVFGNASWTHYSGAIRNLVSHGVVVVTIQYRLGVLGFFTTHSPDFPPNLGMLDQVEALRWVKSNIAHFGGNPNQVTIFGQSAGSCSVSAHTYSPLSRNLFQAAIMESGTALTCFEGALSDSNQSFRRAQAFCNTTLEDWNNANFGPLKACLMAMDHRMMSLLDLGFQELGWKMVQDDYFMPGVPLDLARDRKNIPIMIGNVANEYSSFDLTFLAQGITTIENYTRQHFEEIVQGFTSLGSRLPEVTKILEKAYVPPGTTDDDHYAWIQINDKVMTGAAFTGFTVREADWWLAGGNNQVYLYEFADSADTEPVSGAPEIPGWKPVPHTAEVYYIWMNGDIWKNQANLKNSQVGLLEWMGETWTNFAKFGIPRLDGFWRPVPSRDQLDYLLIGNGTLDMKTNFRHTDAIIFDKVIPALVGDLPMLGHLGILAIFFRVPTAFSQAPVRLNLPQGEIVGFHVDYGSDTSQLYYGQGDVFLGIPYVQPPVGILRFQKPRPLEKFPGSSPYNATYYRPACPQSDFTGSMKISEDCLQLNVFTPSVNTRLSYPVMVWIHGGALLSGSAEEYNYKGAVRNLVSRGVVVVTIQYRLGMLGFFTTHSPDFSPNLGMLDQVEALRWVKNNIAHFGGNPNQVTIFGQSAGSCSVSAHTYSPLSRNLFQAAIMESGTVLICFEGALSFSSHSYRRAQALCGTTAQDWTTNRFEPLKACLMGMDYRQMVALDMDIQENMVWKMSQDSYFMPGVPSDLARGRPNIPIMIGNVANEYSFNDLLLLKLRITTLQNYTRQHFEELAQGFSAMSSHLPEIIKIMEKTYVPPGTTDDDHSAWIQINDKAFSGLSFTGFTAREVDWLLAGGNNQVYLYEFADSQDASDTPATFGAPAIPGWTPVPHTAEISYIWMNGDIWKNQANLKNSQVELLDWMGETWTSFAKFGIPRLDGFWRPVPSRDQLDYLLIGNGTLDMKPNFRQTDDIIFNKVIPAIVGDLPVRLPDFNNGTFPPPYSFV</sequence>
<feature type="domain" description="Carboxylesterase type B" evidence="5">
    <location>
        <begin position="589"/>
        <end position="1101"/>
    </location>
</feature>
<gene>
    <name evidence="6" type="ORF">CAUJ_LOCUS5842</name>
</gene>